<evidence type="ECO:0000313" key="3">
    <source>
        <dbReference type="Proteomes" id="UP000030765"/>
    </source>
</evidence>
<reference evidence="1 3" key="1">
    <citation type="journal article" date="2014" name="BMC Genomics">
        <title>Genome sequence of Anopheles sinensis provides insight into genetics basis of mosquito competence for malaria parasites.</title>
        <authorList>
            <person name="Zhou D."/>
            <person name="Zhang D."/>
            <person name="Ding G."/>
            <person name="Shi L."/>
            <person name="Hou Q."/>
            <person name="Ye Y."/>
            <person name="Xu Y."/>
            <person name="Zhou H."/>
            <person name="Xiong C."/>
            <person name="Li S."/>
            <person name="Yu J."/>
            <person name="Hong S."/>
            <person name="Yu X."/>
            <person name="Zou P."/>
            <person name="Chen C."/>
            <person name="Chang X."/>
            <person name="Wang W."/>
            <person name="Lv Y."/>
            <person name="Sun Y."/>
            <person name="Ma L."/>
            <person name="Shen B."/>
            <person name="Zhu C."/>
        </authorList>
    </citation>
    <scope>NUCLEOTIDE SEQUENCE [LARGE SCALE GENOMIC DNA]</scope>
</reference>
<dbReference type="EMBL" id="ATLV01019274">
    <property type="status" value="NOT_ANNOTATED_CDS"/>
    <property type="molecule type" value="Genomic_DNA"/>
</dbReference>
<dbReference type="AlphaFoldDB" id="A0A084W1D4"/>
<accession>A0A084W1D4</accession>
<evidence type="ECO:0000313" key="2">
    <source>
        <dbReference type="EnsemblMetazoa" id="ASIC011857-PA"/>
    </source>
</evidence>
<dbReference type="EnsemblMetazoa" id="ASIC011857-RA">
    <property type="protein sequence ID" value="ASIC011857-PA"/>
    <property type="gene ID" value="ASIC011857"/>
</dbReference>
<reference evidence="2" key="2">
    <citation type="submission" date="2020-05" db="UniProtKB">
        <authorList>
            <consortium name="EnsemblMetazoa"/>
        </authorList>
    </citation>
    <scope>IDENTIFICATION</scope>
</reference>
<dbReference type="Proteomes" id="UP000030765">
    <property type="component" value="Unassembled WGS sequence"/>
</dbReference>
<organism evidence="1">
    <name type="scientific">Anopheles sinensis</name>
    <name type="common">Mosquito</name>
    <dbReference type="NCBI Taxonomy" id="74873"/>
    <lineage>
        <taxon>Eukaryota</taxon>
        <taxon>Metazoa</taxon>
        <taxon>Ecdysozoa</taxon>
        <taxon>Arthropoda</taxon>
        <taxon>Hexapoda</taxon>
        <taxon>Insecta</taxon>
        <taxon>Pterygota</taxon>
        <taxon>Neoptera</taxon>
        <taxon>Endopterygota</taxon>
        <taxon>Diptera</taxon>
        <taxon>Nematocera</taxon>
        <taxon>Culicoidea</taxon>
        <taxon>Culicidae</taxon>
        <taxon>Anophelinae</taxon>
        <taxon>Anopheles</taxon>
    </lineage>
</organism>
<protein>
    <submittedName>
        <fullName evidence="1 2">Uncharacterized protein</fullName>
    </submittedName>
</protein>
<dbReference type="VEuPathDB" id="VectorBase:ASIC011857"/>
<keyword evidence="3" id="KW-1185">Reference proteome</keyword>
<sequence>MKFADAYGRVHLALHAEQLYSPLFRPSGPMKAHPRLVESFSVALRCELQKVPS</sequence>
<dbReference type="EMBL" id="KE525267">
    <property type="protein sequence ID" value="KFB44028.1"/>
    <property type="molecule type" value="Genomic_DNA"/>
</dbReference>
<proteinExistence type="predicted"/>
<name>A0A084W1D4_ANOSI</name>
<evidence type="ECO:0000313" key="1">
    <source>
        <dbReference type="EMBL" id="KFB44028.1"/>
    </source>
</evidence>
<gene>
    <name evidence="1" type="ORF">ZHAS_00011857</name>
</gene>